<reference evidence="2" key="1">
    <citation type="journal article" date="2015" name="Nature">
        <title>Complex archaea that bridge the gap between prokaryotes and eukaryotes.</title>
        <authorList>
            <person name="Spang A."/>
            <person name="Saw J.H."/>
            <person name="Jorgensen S.L."/>
            <person name="Zaremba-Niedzwiedzka K."/>
            <person name="Martijn J."/>
            <person name="Lind A.E."/>
            <person name="van Eijk R."/>
            <person name="Schleper C."/>
            <person name="Guy L."/>
            <person name="Ettema T.J."/>
        </authorList>
    </citation>
    <scope>NUCLEOTIDE SEQUENCE</scope>
</reference>
<organism evidence="2">
    <name type="scientific">marine sediment metagenome</name>
    <dbReference type="NCBI Taxonomy" id="412755"/>
    <lineage>
        <taxon>unclassified sequences</taxon>
        <taxon>metagenomes</taxon>
        <taxon>ecological metagenomes</taxon>
    </lineage>
</organism>
<keyword evidence="1" id="KW-0472">Membrane</keyword>
<dbReference type="EMBL" id="LAZR01011586">
    <property type="protein sequence ID" value="KKM60910.1"/>
    <property type="molecule type" value="Genomic_DNA"/>
</dbReference>
<name>A0A0F9LA13_9ZZZZ</name>
<keyword evidence="1" id="KW-1133">Transmembrane helix</keyword>
<comment type="caution">
    <text evidence="2">The sequence shown here is derived from an EMBL/GenBank/DDBJ whole genome shotgun (WGS) entry which is preliminary data.</text>
</comment>
<gene>
    <name evidence="2" type="ORF">LCGC14_1536960</name>
</gene>
<proteinExistence type="predicted"/>
<evidence type="ECO:0000256" key="1">
    <source>
        <dbReference type="SAM" id="Phobius"/>
    </source>
</evidence>
<keyword evidence="1" id="KW-0812">Transmembrane</keyword>
<protein>
    <submittedName>
        <fullName evidence="2">Uncharacterized protein</fullName>
    </submittedName>
</protein>
<accession>A0A0F9LA13</accession>
<sequence>MTFFLIYIGAYLLLGLLVFIDLEIRARPHRHKPLSLVDRLVKVPVLILLWPMILIHPITRRWPK</sequence>
<evidence type="ECO:0000313" key="2">
    <source>
        <dbReference type="EMBL" id="KKM60910.1"/>
    </source>
</evidence>
<feature type="transmembrane region" description="Helical" evidence="1">
    <location>
        <begin position="36"/>
        <end position="58"/>
    </location>
</feature>
<feature type="transmembrane region" description="Helical" evidence="1">
    <location>
        <begin position="6"/>
        <end position="24"/>
    </location>
</feature>
<dbReference type="AlphaFoldDB" id="A0A0F9LA13"/>